<proteinExistence type="predicted"/>
<reference evidence="1 2" key="1">
    <citation type="journal article" date="2009" name="Environ. Microbiol.">
        <title>Genome sequence of Desulfobacterium autotrophicum HRM2, a marine sulfate reducer oxidizing organic carbon completely to carbon dioxide.</title>
        <authorList>
            <person name="Strittmatter A.W."/>
            <person name="Liesegang H."/>
            <person name="Rabus R."/>
            <person name="Decker I."/>
            <person name="Amann J."/>
            <person name="Andres S."/>
            <person name="Henne A."/>
            <person name="Fricke W.F."/>
            <person name="Martinez-Arias R."/>
            <person name="Bartels D."/>
            <person name="Goesmann A."/>
            <person name="Krause L."/>
            <person name="Puehler A."/>
            <person name="Klenk H.P."/>
            <person name="Richter M."/>
            <person name="Schuler M."/>
            <person name="Gloeckner F.O."/>
            <person name="Meyerdierks A."/>
            <person name="Gottschalk G."/>
            <person name="Amann R."/>
        </authorList>
    </citation>
    <scope>NUCLEOTIDE SEQUENCE [LARGE SCALE GENOMIC DNA]</scope>
    <source>
        <strain evidence="2">ATCC 43914 / DSM 3382 / HRM2</strain>
    </source>
</reference>
<dbReference type="RefSeq" id="WP_015903844.1">
    <property type="nucleotide sequence ID" value="NC_012108.1"/>
</dbReference>
<dbReference type="Proteomes" id="UP000000442">
    <property type="component" value="Chromosome"/>
</dbReference>
<dbReference type="OrthoDB" id="5420904at2"/>
<organism evidence="1 2">
    <name type="scientific">Desulforapulum autotrophicum (strain ATCC 43914 / DSM 3382 / VKM B-1955 / HRM2)</name>
    <name type="common">Desulfobacterium autotrophicum</name>
    <dbReference type="NCBI Taxonomy" id="177437"/>
    <lineage>
        <taxon>Bacteria</taxon>
        <taxon>Pseudomonadati</taxon>
        <taxon>Thermodesulfobacteriota</taxon>
        <taxon>Desulfobacteria</taxon>
        <taxon>Desulfobacterales</taxon>
        <taxon>Desulfobacteraceae</taxon>
        <taxon>Desulforapulum</taxon>
    </lineage>
</organism>
<dbReference type="HOGENOM" id="CLU_143367_0_0_7"/>
<keyword evidence="2" id="KW-1185">Reference proteome</keyword>
<dbReference type="AlphaFoldDB" id="C0QCI6"/>
<dbReference type="KEGG" id="dat:HRM2_19620"/>
<protein>
    <submittedName>
        <fullName evidence="1">Uncharacterized protein</fullName>
    </submittedName>
</protein>
<gene>
    <name evidence="1" type="ordered locus">HRM2_19620</name>
</gene>
<evidence type="ECO:0000313" key="1">
    <source>
        <dbReference type="EMBL" id="ACN15063.1"/>
    </source>
</evidence>
<evidence type="ECO:0000313" key="2">
    <source>
        <dbReference type="Proteomes" id="UP000000442"/>
    </source>
</evidence>
<sequence>MTHLDRGHYAKKHSNIEINPEVRALLEAEAKQDQITCAALHGVAKKLGITPAEAGAQADLLELRLIRCSLGLFGYGKGVKLIQPVDAIPEDLENLLDQAADNGRIACYDCWRIAKELKLKRVEVSSACEFKGLRIRPCQLGAF</sequence>
<accession>C0QCI6</accession>
<dbReference type="EMBL" id="CP001087">
    <property type="protein sequence ID" value="ACN15063.1"/>
    <property type="molecule type" value="Genomic_DNA"/>
</dbReference>
<name>C0QCI6_DESAH</name>
<dbReference type="STRING" id="177437.HRM2_19620"/>
<dbReference type="eggNOG" id="COG2005">
    <property type="taxonomic scope" value="Bacteria"/>
</dbReference>